<dbReference type="PANTHER" id="PTHR47955">
    <property type="entry name" value="CYTOCHROME P450 FAMILY 71 PROTEIN"/>
    <property type="match status" value="1"/>
</dbReference>
<dbReference type="OrthoDB" id="1470350at2759"/>
<evidence type="ECO:0000256" key="3">
    <source>
        <dbReference type="ARBA" id="ARBA00023004"/>
    </source>
</evidence>
<reference evidence="5" key="1">
    <citation type="submission" date="2022-04" db="EMBL/GenBank/DDBJ databases">
        <title>Carnegiea gigantea Genome sequencing and assembly v2.</title>
        <authorList>
            <person name="Copetti D."/>
            <person name="Sanderson M.J."/>
            <person name="Burquez A."/>
            <person name="Wojciechowski M.F."/>
        </authorList>
    </citation>
    <scope>NUCLEOTIDE SEQUENCE</scope>
    <source>
        <strain evidence="5">SGP5-SGP5p</strain>
        <tissue evidence="5">Aerial part</tissue>
    </source>
</reference>
<dbReference type="GO" id="GO:0020037">
    <property type="term" value="F:heme binding"/>
    <property type="evidence" value="ECO:0007669"/>
    <property type="project" value="InterPro"/>
</dbReference>
<dbReference type="AlphaFoldDB" id="A0A9Q1JUX6"/>
<keyword evidence="6" id="KW-1185">Reference proteome</keyword>
<dbReference type="GO" id="GO:0004497">
    <property type="term" value="F:monooxygenase activity"/>
    <property type="evidence" value="ECO:0007669"/>
    <property type="project" value="InterPro"/>
</dbReference>
<comment type="similarity">
    <text evidence="1">Belongs to the cytochrome P450 family.</text>
</comment>
<comment type="caution">
    <text evidence="5">The sequence shown here is derived from an EMBL/GenBank/DDBJ whole genome shotgun (WGS) entry which is preliminary data.</text>
</comment>
<dbReference type="EMBL" id="JAKOGI010000695">
    <property type="protein sequence ID" value="KAJ8431342.1"/>
    <property type="molecule type" value="Genomic_DNA"/>
</dbReference>
<sequence>MVCLPPIPPPVCFSLEATTVSTKRQPLPLRLDRRMSLSYTIDGLDDQYEIFVTTATYFGHHLTFNDLRARLIMYEARVLNLRESSSLTHSFHQALVTSTAFARSSRNVAHSSNPSTGHSANTSCDPNSNWRGNHSNRGCGVQGAQQQQRWSWGTASVFNFRWIGFFCFRAAFGQKYSEDKFSNFMSLFNKMLELLGAFAVGDFIPWLGWIDKLNEDKEKELVDVLLEVQRDSTIDFPLEGESIKGVILDMFAGGIGTTSAAAEWAMSELLRHPRALKKLQGELRTITHPKAGLSEPNLIIMEYLKAVIKGTLRLYPPGPLLLFREASQDVKINGYDIPAKTQVITNAWAIQRDPSSWAEPTNLVYAFDWALPGGAKSETLDMTETTGVALYRRHPLLLQPLTFVKYRSVVILKG</sequence>
<dbReference type="PANTHER" id="PTHR47955:SF15">
    <property type="entry name" value="CYTOCHROME P450 71A2-LIKE"/>
    <property type="match status" value="1"/>
</dbReference>
<dbReference type="SUPFAM" id="SSF48264">
    <property type="entry name" value="Cytochrome P450"/>
    <property type="match status" value="1"/>
</dbReference>
<dbReference type="GO" id="GO:0005506">
    <property type="term" value="F:iron ion binding"/>
    <property type="evidence" value="ECO:0007669"/>
    <property type="project" value="InterPro"/>
</dbReference>
<dbReference type="Proteomes" id="UP001153076">
    <property type="component" value="Unassembled WGS sequence"/>
</dbReference>
<evidence type="ECO:0000313" key="6">
    <source>
        <dbReference type="Proteomes" id="UP001153076"/>
    </source>
</evidence>
<feature type="region of interest" description="Disordered" evidence="4">
    <location>
        <begin position="107"/>
        <end position="140"/>
    </location>
</feature>
<proteinExistence type="inferred from homology"/>
<protein>
    <recommendedName>
        <fullName evidence="7">Cytochrome P450</fullName>
    </recommendedName>
</protein>
<dbReference type="Gene3D" id="1.10.630.10">
    <property type="entry name" value="Cytochrome P450"/>
    <property type="match status" value="1"/>
</dbReference>
<dbReference type="InterPro" id="IPR036396">
    <property type="entry name" value="Cyt_P450_sf"/>
</dbReference>
<name>A0A9Q1JUX6_9CARY</name>
<evidence type="ECO:0000256" key="2">
    <source>
        <dbReference type="ARBA" id="ARBA00022723"/>
    </source>
</evidence>
<evidence type="ECO:0008006" key="7">
    <source>
        <dbReference type="Google" id="ProtNLM"/>
    </source>
</evidence>
<dbReference type="GO" id="GO:0016705">
    <property type="term" value="F:oxidoreductase activity, acting on paired donors, with incorporation or reduction of molecular oxygen"/>
    <property type="evidence" value="ECO:0007669"/>
    <property type="project" value="InterPro"/>
</dbReference>
<evidence type="ECO:0000313" key="5">
    <source>
        <dbReference type="EMBL" id="KAJ8431342.1"/>
    </source>
</evidence>
<keyword evidence="3" id="KW-0408">Iron</keyword>
<dbReference type="InterPro" id="IPR001128">
    <property type="entry name" value="Cyt_P450"/>
</dbReference>
<feature type="compositionally biased region" description="Polar residues" evidence="4">
    <location>
        <begin position="107"/>
        <end position="136"/>
    </location>
</feature>
<gene>
    <name evidence="5" type="ORF">Cgig2_033184</name>
</gene>
<evidence type="ECO:0000256" key="4">
    <source>
        <dbReference type="SAM" id="MobiDB-lite"/>
    </source>
</evidence>
<keyword evidence="2" id="KW-0479">Metal-binding</keyword>
<accession>A0A9Q1JUX6</accession>
<dbReference type="InterPro" id="IPR002401">
    <property type="entry name" value="Cyt_P450_E_grp-I"/>
</dbReference>
<dbReference type="Pfam" id="PF00067">
    <property type="entry name" value="p450"/>
    <property type="match status" value="1"/>
</dbReference>
<evidence type="ECO:0000256" key="1">
    <source>
        <dbReference type="ARBA" id="ARBA00010617"/>
    </source>
</evidence>
<dbReference type="PRINTS" id="PR00463">
    <property type="entry name" value="EP450I"/>
</dbReference>
<organism evidence="5 6">
    <name type="scientific">Carnegiea gigantea</name>
    <dbReference type="NCBI Taxonomy" id="171969"/>
    <lineage>
        <taxon>Eukaryota</taxon>
        <taxon>Viridiplantae</taxon>
        <taxon>Streptophyta</taxon>
        <taxon>Embryophyta</taxon>
        <taxon>Tracheophyta</taxon>
        <taxon>Spermatophyta</taxon>
        <taxon>Magnoliopsida</taxon>
        <taxon>eudicotyledons</taxon>
        <taxon>Gunneridae</taxon>
        <taxon>Pentapetalae</taxon>
        <taxon>Caryophyllales</taxon>
        <taxon>Cactineae</taxon>
        <taxon>Cactaceae</taxon>
        <taxon>Cactoideae</taxon>
        <taxon>Echinocereeae</taxon>
        <taxon>Carnegiea</taxon>
    </lineage>
</organism>